<evidence type="ECO:0000313" key="1">
    <source>
        <dbReference type="EMBL" id="KGO83181.1"/>
    </source>
</evidence>
<dbReference type="AlphaFoldDB" id="A0A0A2LV60"/>
<reference evidence="1 2" key="1">
    <citation type="submission" date="2013-09" db="EMBL/GenBank/DDBJ databases">
        <authorList>
            <person name="Zeng Z."/>
            <person name="Chen C."/>
        </authorList>
    </citation>
    <scope>NUCLEOTIDE SEQUENCE [LARGE SCALE GENOMIC DNA]</scope>
    <source>
        <strain evidence="1 2">F44-8</strain>
    </source>
</reference>
<evidence type="ECO:0000313" key="2">
    <source>
        <dbReference type="Proteomes" id="UP000030129"/>
    </source>
</evidence>
<accession>A0A0A2LV60</accession>
<dbReference type="Proteomes" id="UP000030129">
    <property type="component" value="Unassembled WGS sequence"/>
</dbReference>
<sequence length="77" mass="9217">MIFGRWGFYKPELIYNEGDVDLNEFRLWIQGLPYIELSQGPRFSKFLLEKTGGDEEKAFNLFYELLEKFKEIKSNQT</sequence>
<keyword evidence="2" id="KW-1185">Reference proteome</keyword>
<organism evidence="1 2">
    <name type="scientific">Flavobacterium beibuense F44-8</name>
    <dbReference type="NCBI Taxonomy" id="1406840"/>
    <lineage>
        <taxon>Bacteria</taxon>
        <taxon>Pseudomonadati</taxon>
        <taxon>Bacteroidota</taxon>
        <taxon>Flavobacteriia</taxon>
        <taxon>Flavobacteriales</taxon>
        <taxon>Flavobacteriaceae</taxon>
        <taxon>Flavobacterium</taxon>
    </lineage>
</organism>
<gene>
    <name evidence="1" type="ORF">Q763_04000</name>
</gene>
<comment type="caution">
    <text evidence="1">The sequence shown here is derived from an EMBL/GenBank/DDBJ whole genome shotgun (WGS) entry which is preliminary data.</text>
</comment>
<dbReference type="RefSeq" id="WP_035131445.1">
    <property type="nucleotide sequence ID" value="NZ_JRLV01000004.1"/>
</dbReference>
<dbReference type="EMBL" id="JRLV01000004">
    <property type="protein sequence ID" value="KGO83181.1"/>
    <property type="molecule type" value="Genomic_DNA"/>
</dbReference>
<proteinExistence type="predicted"/>
<protein>
    <submittedName>
        <fullName evidence="1">Uncharacterized protein</fullName>
    </submittedName>
</protein>
<name>A0A0A2LV60_9FLAO</name>